<sequence length="308" mass="31454">MDVRMPGTDGIEATRRIVERGRPCRVIMLNTFDLDRHVYDALTAGASGFLLKEASAQQLVGAVGRAADGEAPLAPPVLTRIIHRYLERAPAPEPANLQSLSPRAGGAPGPPARRDRPCRWLGRAPRYRGPVTSDDDGGSTRGDHGRVAGAVITVSDRCARGEAEDRSGPLAAALLAEAGVSAEVVVVPDGVDSVRRAIRRALAAGARVVLTTGGTGIGPRDLTPEGTGPLLVRELPGLADAIRARGAATVPAAVLSRGLAGITPGAGGEALVVNAPGSPGGVRDSVAVLAPLVHHILDQLGGGAHEPS</sequence>
<dbReference type="Pfam" id="PF00994">
    <property type="entry name" value="MoCF_biosynth"/>
    <property type="match status" value="1"/>
</dbReference>
<comment type="caution">
    <text evidence="6">The sequence shown here is derived from an EMBL/GenBank/DDBJ whole genome shotgun (WGS) entry which is preliminary data.</text>
</comment>
<dbReference type="CDD" id="cd17535">
    <property type="entry name" value="REC_NarL-like"/>
    <property type="match status" value="1"/>
</dbReference>
<dbReference type="Gene3D" id="3.40.980.10">
    <property type="entry name" value="MoaB/Mog-like domain"/>
    <property type="match status" value="1"/>
</dbReference>
<dbReference type="InterPro" id="IPR001453">
    <property type="entry name" value="MoaB/Mog_dom"/>
</dbReference>
<dbReference type="InterPro" id="IPR011006">
    <property type="entry name" value="CheY-like_superfamily"/>
</dbReference>
<dbReference type="SUPFAM" id="SSF53218">
    <property type="entry name" value="Molybdenum cofactor biosynthesis proteins"/>
    <property type="match status" value="1"/>
</dbReference>
<dbReference type="InterPro" id="IPR036425">
    <property type="entry name" value="MoaB/Mog-like_dom_sf"/>
</dbReference>
<dbReference type="GO" id="GO:0000160">
    <property type="term" value="P:phosphorelay signal transduction system"/>
    <property type="evidence" value="ECO:0007669"/>
    <property type="project" value="InterPro"/>
</dbReference>
<dbReference type="GO" id="GO:0006777">
    <property type="term" value="P:Mo-molybdopterin cofactor biosynthetic process"/>
    <property type="evidence" value="ECO:0007669"/>
    <property type="project" value="UniProtKB-KW"/>
</dbReference>
<protein>
    <submittedName>
        <fullName evidence="6">Response regulator</fullName>
    </submittedName>
</protein>
<dbReference type="PANTHER" id="PTHR43764:SF1">
    <property type="entry name" value="MOLYBDOPTERIN MOLYBDOTRANSFERASE"/>
    <property type="match status" value="1"/>
</dbReference>
<feature type="region of interest" description="Disordered" evidence="4">
    <location>
        <begin position="93"/>
        <end position="144"/>
    </location>
</feature>
<proteinExistence type="predicted"/>
<evidence type="ECO:0000256" key="4">
    <source>
        <dbReference type="SAM" id="MobiDB-lite"/>
    </source>
</evidence>
<dbReference type="PROSITE" id="PS50110">
    <property type="entry name" value="RESPONSE_REGULATORY"/>
    <property type="match status" value="1"/>
</dbReference>
<dbReference type="UniPathway" id="UPA00344"/>
<feature type="non-terminal residue" evidence="6">
    <location>
        <position position="1"/>
    </location>
</feature>
<evidence type="ECO:0000259" key="5">
    <source>
        <dbReference type="PROSITE" id="PS50110"/>
    </source>
</evidence>
<evidence type="ECO:0000313" key="6">
    <source>
        <dbReference type="EMBL" id="MPV89936.1"/>
    </source>
</evidence>
<feature type="modified residue" description="4-aspartylphosphate" evidence="3">
    <location>
        <position position="2"/>
    </location>
</feature>
<dbReference type="SUPFAM" id="SSF52172">
    <property type="entry name" value="CheY-like"/>
    <property type="match status" value="1"/>
</dbReference>
<evidence type="ECO:0000256" key="2">
    <source>
        <dbReference type="ARBA" id="ARBA00023150"/>
    </source>
</evidence>
<dbReference type="NCBIfam" id="TIGR00177">
    <property type="entry name" value="molyb_syn"/>
    <property type="match status" value="1"/>
</dbReference>
<dbReference type="Gene3D" id="3.40.50.2300">
    <property type="match status" value="1"/>
</dbReference>
<dbReference type="PROSITE" id="PS01078">
    <property type="entry name" value="MOCF_BIOSYNTHESIS_1"/>
    <property type="match status" value="1"/>
</dbReference>
<dbReference type="CDD" id="cd00886">
    <property type="entry name" value="MogA_MoaB"/>
    <property type="match status" value="1"/>
</dbReference>
<dbReference type="Proteomes" id="UP000429644">
    <property type="component" value="Unassembled WGS sequence"/>
</dbReference>
<dbReference type="InterPro" id="IPR001789">
    <property type="entry name" value="Sig_transdc_resp-reg_receiver"/>
</dbReference>
<keyword evidence="2" id="KW-0501">Molybdenum cofactor biosynthesis</keyword>
<dbReference type="SMART" id="SM00852">
    <property type="entry name" value="MoCF_biosynth"/>
    <property type="match status" value="1"/>
</dbReference>
<dbReference type="PANTHER" id="PTHR43764">
    <property type="entry name" value="MOLYBDENUM COFACTOR BIOSYNTHESIS"/>
    <property type="match status" value="1"/>
</dbReference>
<reference evidence="6 7" key="1">
    <citation type="submission" date="2019-10" db="EMBL/GenBank/DDBJ databases">
        <title>Georgenia wutianyii sp. nov. and Georgenia yuyongxinii sp. nov. isolated from plateau pika (Ochotona curzoniae) in the Qinghai-Tibet plateau of China.</title>
        <authorList>
            <person name="Tian Z."/>
        </authorList>
    </citation>
    <scope>NUCLEOTIDE SEQUENCE [LARGE SCALE GENOMIC DNA]</scope>
    <source>
        <strain evidence="6 7">JCM 15130</strain>
    </source>
</reference>
<organism evidence="6 7">
    <name type="scientific">Georgenia ruanii</name>
    <dbReference type="NCBI Taxonomy" id="348442"/>
    <lineage>
        <taxon>Bacteria</taxon>
        <taxon>Bacillati</taxon>
        <taxon>Actinomycetota</taxon>
        <taxon>Actinomycetes</taxon>
        <taxon>Micrococcales</taxon>
        <taxon>Bogoriellaceae</taxon>
        <taxon>Georgenia</taxon>
    </lineage>
</organism>
<comment type="pathway">
    <text evidence="1">Cofactor biosynthesis; molybdopterin biosynthesis.</text>
</comment>
<dbReference type="AlphaFoldDB" id="A0A7J9UZ80"/>
<gene>
    <name evidence="6" type="ORF">GB882_14770</name>
</gene>
<keyword evidence="3" id="KW-0597">Phosphoprotein</keyword>
<evidence type="ECO:0000256" key="3">
    <source>
        <dbReference type="PROSITE-ProRule" id="PRU00169"/>
    </source>
</evidence>
<evidence type="ECO:0000313" key="7">
    <source>
        <dbReference type="Proteomes" id="UP000429644"/>
    </source>
</evidence>
<feature type="domain" description="Response regulatory" evidence="5">
    <location>
        <begin position="1"/>
        <end position="67"/>
    </location>
</feature>
<dbReference type="InterPro" id="IPR058245">
    <property type="entry name" value="NreC/VraR/RcsB-like_REC"/>
</dbReference>
<name>A0A7J9UZ80_9MICO</name>
<keyword evidence="7" id="KW-1185">Reference proteome</keyword>
<evidence type="ECO:0000256" key="1">
    <source>
        <dbReference type="ARBA" id="ARBA00005046"/>
    </source>
</evidence>
<dbReference type="InterPro" id="IPR051920">
    <property type="entry name" value="MPT_Adenylyltrnsfr/MoaC-Rel"/>
</dbReference>
<dbReference type="EMBL" id="WHPD01003191">
    <property type="protein sequence ID" value="MPV89936.1"/>
    <property type="molecule type" value="Genomic_DNA"/>
</dbReference>
<accession>A0A7J9UZ80</accession>
<dbReference type="Pfam" id="PF00072">
    <property type="entry name" value="Response_reg"/>
    <property type="match status" value="1"/>
</dbReference>
<dbReference type="InterPro" id="IPR008284">
    <property type="entry name" value="MoCF_biosynth_CS"/>
</dbReference>